<reference evidence="1" key="2">
    <citation type="submission" date="2020-09" db="EMBL/GenBank/DDBJ databases">
        <authorList>
            <person name="Sun Q."/>
            <person name="Kim S."/>
        </authorList>
    </citation>
    <scope>NUCLEOTIDE SEQUENCE</scope>
    <source>
        <strain evidence="1">KCTC 32513</strain>
    </source>
</reference>
<protein>
    <submittedName>
        <fullName evidence="1">Uncharacterized protein</fullName>
    </submittedName>
</protein>
<keyword evidence="2" id="KW-1185">Reference proteome</keyword>
<dbReference type="Proteomes" id="UP000634004">
    <property type="component" value="Unassembled WGS sequence"/>
</dbReference>
<organism evidence="1 2">
    <name type="scientific">Algimonas arctica</name>
    <dbReference type="NCBI Taxonomy" id="1479486"/>
    <lineage>
        <taxon>Bacteria</taxon>
        <taxon>Pseudomonadati</taxon>
        <taxon>Pseudomonadota</taxon>
        <taxon>Alphaproteobacteria</taxon>
        <taxon>Maricaulales</taxon>
        <taxon>Robiginitomaculaceae</taxon>
        <taxon>Algimonas</taxon>
    </lineage>
</organism>
<dbReference type="AlphaFoldDB" id="A0A8J3G110"/>
<evidence type="ECO:0000313" key="2">
    <source>
        <dbReference type="Proteomes" id="UP000634004"/>
    </source>
</evidence>
<proteinExistence type="predicted"/>
<evidence type="ECO:0000313" key="1">
    <source>
        <dbReference type="EMBL" id="GHA82971.1"/>
    </source>
</evidence>
<dbReference type="EMBL" id="BMZH01000001">
    <property type="protein sequence ID" value="GHA82971.1"/>
    <property type="molecule type" value="Genomic_DNA"/>
</dbReference>
<sequence length="114" mass="12694">MVESSVLDFPDFLEIYGDGADINGASSRILFPDKLATKRIICCPPSGAIMQDLLTGDKIVHGNSHLVFDRFVRMTKSGWYEEAPDFDYILCTQGSREIVMPIETTQFELISIGS</sequence>
<name>A0A8J3G110_9PROT</name>
<accession>A0A8J3G110</accession>
<gene>
    <name evidence="1" type="ORF">GCM10009069_02780</name>
</gene>
<reference evidence="1" key="1">
    <citation type="journal article" date="2014" name="Int. J. Syst. Evol. Microbiol.">
        <title>Complete genome sequence of Corynebacterium casei LMG S-19264T (=DSM 44701T), isolated from a smear-ripened cheese.</title>
        <authorList>
            <consortium name="US DOE Joint Genome Institute (JGI-PGF)"/>
            <person name="Walter F."/>
            <person name="Albersmeier A."/>
            <person name="Kalinowski J."/>
            <person name="Ruckert C."/>
        </authorList>
    </citation>
    <scope>NUCLEOTIDE SEQUENCE</scope>
    <source>
        <strain evidence="1">KCTC 32513</strain>
    </source>
</reference>
<comment type="caution">
    <text evidence="1">The sequence shown here is derived from an EMBL/GenBank/DDBJ whole genome shotgun (WGS) entry which is preliminary data.</text>
</comment>